<dbReference type="OrthoDB" id="424753at2759"/>
<feature type="region of interest" description="Disordered" evidence="4">
    <location>
        <begin position="676"/>
        <end position="851"/>
    </location>
</feature>
<dbReference type="EMBL" id="JAANBB010000459">
    <property type="protein sequence ID" value="KAF7542310.1"/>
    <property type="molecule type" value="Genomic_DNA"/>
</dbReference>
<feature type="compositionally biased region" description="Basic and acidic residues" evidence="4">
    <location>
        <begin position="750"/>
        <end position="760"/>
    </location>
</feature>
<dbReference type="InterPro" id="IPR000169">
    <property type="entry name" value="Pept_cys_AS"/>
</dbReference>
<feature type="region of interest" description="Disordered" evidence="4">
    <location>
        <begin position="866"/>
        <end position="897"/>
    </location>
</feature>
<evidence type="ECO:0000256" key="4">
    <source>
        <dbReference type="SAM" id="MobiDB-lite"/>
    </source>
</evidence>
<feature type="domain" description="Calpain catalytic" evidence="5">
    <location>
        <begin position="180"/>
        <end position="482"/>
    </location>
</feature>
<feature type="compositionally biased region" description="Polar residues" evidence="4">
    <location>
        <begin position="885"/>
        <end position="897"/>
    </location>
</feature>
<evidence type="ECO:0000313" key="6">
    <source>
        <dbReference type="EMBL" id="KAF7542310.1"/>
    </source>
</evidence>
<dbReference type="CDD" id="cd00044">
    <property type="entry name" value="CysPc"/>
    <property type="match status" value="1"/>
</dbReference>
<dbReference type="Pfam" id="PF00648">
    <property type="entry name" value="Peptidase_C2"/>
    <property type="match status" value="1"/>
</dbReference>
<keyword evidence="7" id="KW-1185">Reference proteome</keyword>
<feature type="active site" evidence="2 3">
    <location>
        <position position="420"/>
    </location>
</feature>
<keyword evidence="3" id="KW-0788">Thiol protease</keyword>
<feature type="compositionally biased region" description="Low complexity" evidence="4">
    <location>
        <begin position="832"/>
        <end position="843"/>
    </location>
</feature>
<feature type="compositionally biased region" description="Acidic residues" evidence="4">
    <location>
        <begin position="808"/>
        <end position="831"/>
    </location>
</feature>
<comment type="similarity">
    <text evidence="1">Belongs to the peptidase C2 family.</text>
</comment>
<dbReference type="AlphaFoldDB" id="A0A9P5H0I8"/>
<dbReference type="PROSITE" id="PS00139">
    <property type="entry name" value="THIOL_PROTEASE_CYS"/>
    <property type="match status" value="1"/>
</dbReference>
<evidence type="ECO:0000256" key="2">
    <source>
        <dbReference type="PIRSR" id="PIRSR622684-1"/>
    </source>
</evidence>
<evidence type="ECO:0000313" key="7">
    <source>
        <dbReference type="Proteomes" id="UP000722485"/>
    </source>
</evidence>
<reference evidence="6" key="1">
    <citation type="submission" date="2020-03" db="EMBL/GenBank/DDBJ databases">
        <title>Draft Genome Sequence of Cylindrodendrum hubeiense.</title>
        <authorList>
            <person name="Buettner E."/>
            <person name="Kellner H."/>
        </authorList>
    </citation>
    <scope>NUCLEOTIDE SEQUENCE</scope>
    <source>
        <strain evidence="6">IHI 201604</strain>
    </source>
</reference>
<evidence type="ECO:0000259" key="5">
    <source>
        <dbReference type="PROSITE" id="PS50203"/>
    </source>
</evidence>
<dbReference type="PANTHER" id="PTHR10183:SF425">
    <property type="entry name" value="CALPAIN-5"/>
    <property type="match status" value="1"/>
</dbReference>
<comment type="caution">
    <text evidence="6">The sequence shown here is derived from an EMBL/GenBank/DDBJ whole genome shotgun (WGS) entry which is preliminary data.</text>
</comment>
<gene>
    <name evidence="6" type="ORF">G7Z17_g11688</name>
</gene>
<feature type="compositionally biased region" description="Polar residues" evidence="4">
    <location>
        <begin position="766"/>
        <end position="779"/>
    </location>
</feature>
<dbReference type="PROSITE" id="PS50203">
    <property type="entry name" value="CALPAIN_CAT"/>
    <property type="match status" value="1"/>
</dbReference>
<sequence>MEPPQIPPPRPKPKPPLSPQALVSKFWSRYHAKAPGKVTSIFPHSLYEPHLPDSDASQSRARNAAHGYEQARSECRARVRAIVAECERTNSKFSDPDFDIETDFSIRADNCLYGLVRDWEDNDDDESKRDTKVRAWQVKMSLDTLKDSGVLGNDRLEIDVGNLRKYLGSDDDYYNMPPPRPGSVHRLPWIFESPRFTVDGFSGTDIKQGASGDCWWLAALATIAHRKDLMNKICVERDEECGVYGFVFHRDGEWISTVVDDNMYLKEKDFGQDSDVYDSTGKKARLYKKQKQNGSEALFFAKCDDANETWLPLLEKAFAKVHGDYKALDGGWAGTAVEDLTGGVTTVVAGNRVLRKERLWREMVGSGGEDGEFVFGLSAAGPGIDSRRNGLVLRHAYSIHKATEVENEEGIKFRLVKIRNPWGQRSESGLGEWHGPWSDGSKEWTPYMIQKLRHEFGDDGIFWMSYDDVLEHFKWIYRTRLFDQRWTVVQQWTSIGVSWLTGYLKKRFIIEVKEEGMVVIVLSQLDDRYFRDLKGQYDFTLQFLLKSINSTTPICHVKSVHTWDRRSINCEINLEPGTYEVVPNITAERDEDIPTVEKIVKAGADRNPQKLRQVGLQYDLAHAKGGVLDEDDELQKKRAEEKKKRHKKKKAQRANQAEQVMLRLEEAMLQMRKEMLRGSSGDGETKDKEESTNDKKSNDKDSKGDVTSSKPPPSLLPDDSFKTAAEAQTKGENNPKSKLESESSTLESTNKNEEDKKEELEASSSTSQALVTESKNSPPEKNAPNLNPDVRDVRDDPSTPPPEIKNDPEEDSSDHDSDSDSDLDSDSDDGSDISSFSGDRSGSPGLKKKKPWNAVCVLGLRVYAGHPNVKVRLGEQNSKDARSGLVTTEGNPVGPTS</sequence>
<feature type="compositionally biased region" description="Basic and acidic residues" evidence="4">
    <location>
        <begin position="683"/>
        <end position="704"/>
    </location>
</feature>
<keyword evidence="3" id="KW-0378">Hydrolase</keyword>
<evidence type="ECO:0000256" key="1">
    <source>
        <dbReference type="ARBA" id="ARBA00007623"/>
    </source>
</evidence>
<feature type="region of interest" description="Disordered" evidence="4">
    <location>
        <begin position="631"/>
        <end position="658"/>
    </location>
</feature>
<feature type="active site" evidence="2 3">
    <location>
        <position position="214"/>
    </location>
</feature>
<dbReference type="InterPro" id="IPR038765">
    <property type="entry name" value="Papain-like_cys_pep_sf"/>
</dbReference>
<organism evidence="6 7">
    <name type="scientific">Cylindrodendrum hubeiense</name>
    <dbReference type="NCBI Taxonomy" id="595255"/>
    <lineage>
        <taxon>Eukaryota</taxon>
        <taxon>Fungi</taxon>
        <taxon>Dikarya</taxon>
        <taxon>Ascomycota</taxon>
        <taxon>Pezizomycotina</taxon>
        <taxon>Sordariomycetes</taxon>
        <taxon>Hypocreomycetidae</taxon>
        <taxon>Hypocreales</taxon>
        <taxon>Nectriaceae</taxon>
        <taxon>Cylindrodendrum</taxon>
    </lineage>
</organism>
<feature type="active site" evidence="2 3">
    <location>
        <position position="395"/>
    </location>
</feature>
<dbReference type="Proteomes" id="UP000722485">
    <property type="component" value="Unassembled WGS sequence"/>
</dbReference>
<name>A0A9P5H0I8_9HYPO</name>
<dbReference type="GO" id="GO:0004198">
    <property type="term" value="F:calcium-dependent cysteine-type endopeptidase activity"/>
    <property type="evidence" value="ECO:0007669"/>
    <property type="project" value="InterPro"/>
</dbReference>
<dbReference type="Gene3D" id="3.90.70.10">
    <property type="entry name" value="Cysteine proteinases"/>
    <property type="match status" value="1"/>
</dbReference>
<dbReference type="SMART" id="SM00230">
    <property type="entry name" value="CysPc"/>
    <property type="match status" value="1"/>
</dbReference>
<dbReference type="InterPro" id="IPR001300">
    <property type="entry name" value="Peptidase_C2_calpain_cat"/>
</dbReference>
<accession>A0A9P5H0I8</accession>
<dbReference type="InterPro" id="IPR022684">
    <property type="entry name" value="Calpain_cysteine_protease"/>
</dbReference>
<proteinExistence type="inferred from homology"/>
<keyword evidence="3" id="KW-0645">Protease</keyword>
<protein>
    <recommendedName>
        <fullName evidence="5">Calpain catalytic domain-containing protein</fullName>
    </recommendedName>
</protein>
<dbReference type="SUPFAM" id="SSF54001">
    <property type="entry name" value="Cysteine proteinases"/>
    <property type="match status" value="1"/>
</dbReference>
<evidence type="ECO:0000256" key="3">
    <source>
        <dbReference type="PROSITE-ProRule" id="PRU00239"/>
    </source>
</evidence>
<dbReference type="GO" id="GO:0006508">
    <property type="term" value="P:proteolysis"/>
    <property type="evidence" value="ECO:0007669"/>
    <property type="project" value="UniProtKB-KW"/>
</dbReference>
<feature type="compositionally biased region" description="Basic residues" evidence="4">
    <location>
        <begin position="643"/>
        <end position="652"/>
    </location>
</feature>
<dbReference type="PANTHER" id="PTHR10183">
    <property type="entry name" value="CALPAIN"/>
    <property type="match status" value="1"/>
</dbReference>